<keyword evidence="2" id="KW-1185">Reference proteome</keyword>
<gene>
    <name evidence="1" type="ORF">CROST_011020</name>
</gene>
<evidence type="ECO:0000313" key="1">
    <source>
        <dbReference type="EMBL" id="URZ10394.1"/>
    </source>
</evidence>
<sequence>MNNISKTYAPHMRDYFDQEPKEVKSYSEYDSTMLPDPVVDPIVCNNIATWEFDYTYNGNDDIFKTSN</sequence>
<proteinExistence type="predicted"/>
<name>A0A1S8L2R2_9CLOT</name>
<dbReference type="STRING" id="84029.CROST_31180"/>
<protein>
    <submittedName>
        <fullName evidence="1">Uncharacterized protein</fullName>
    </submittedName>
</protein>
<organism evidence="1 2">
    <name type="scientific">Clostridium felsineum</name>
    <dbReference type="NCBI Taxonomy" id="36839"/>
    <lineage>
        <taxon>Bacteria</taxon>
        <taxon>Bacillati</taxon>
        <taxon>Bacillota</taxon>
        <taxon>Clostridia</taxon>
        <taxon>Eubacteriales</taxon>
        <taxon>Clostridiaceae</taxon>
        <taxon>Clostridium</taxon>
    </lineage>
</organism>
<dbReference type="Proteomes" id="UP000190951">
    <property type="component" value="Chromosome"/>
</dbReference>
<dbReference type="RefSeq" id="WP_077832344.1">
    <property type="nucleotide sequence ID" value="NZ_CP096983.1"/>
</dbReference>
<accession>A0A1S8L2R2</accession>
<dbReference type="AlphaFoldDB" id="A0A1S8L2R2"/>
<dbReference type="EMBL" id="CP096983">
    <property type="protein sequence ID" value="URZ10394.1"/>
    <property type="molecule type" value="Genomic_DNA"/>
</dbReference>
<evidence type="ECO:0000313" key="2">
    <source>
        <dbReference type="Proteomes" id="UP000190951"/>
    </source>
</evidence>
<dbReference type="KEGG" id="crw:CROST_011020"/>
<reference evidence="1 2" key="1">
    <citation type="submission" date="2022-04" db="EMBL/GenBank/DDBJ databases">
        <title>Genome sequence of C. roseum typestrain.</title>
        <authorList>
            <person name="Poehlein A."/>
            <person name="Schoch T."/>
            <person name="Duerre P."/>
            <person name="Daniel R."/>
        </authorList>
    </citation>
    <scope>NUCLEOTIDE SEQUENCE [LARGE SCALE GENOMIC DNA]</scope>
    <source>
        <strain evidence="1 2">DSM 7320</strain>
    </source>
</reference>